<evidence type="ECO:0000259" key="4">
    <source>
        <dbReference type="Pfam" id="PF00210"/>
    </source>
</evidence>
<keyword evidence="6" id="KW-1185">Reference proteome</keyword>
<feature type="binding site" evidence="3">
    <location>
        <position position="137"/>
    </location>
    <ligand>
        <name>Fe cation</name>
        <dbReference type="ChEBI" id="CHEBI:24875"/>
    </ligand>
</feature>
<dbReference type="KEGG" id="vab:WPS_18860"/>
<dbReference type="PIRSF" id="PIRSF018063">
    <property type="entry name" value="Ferrtn_UCP018063"/>
    <property type="match status" value="1"/>
</dbReference>
<feature type="binding site" evidence="3">
    <location>
        <position position="53"/>
    </location>
    <ligand>
        <name>Fe cation</name>
        <dbReference type="ChEBI" id="CHEBI:24875"/>
    </ligand>
</feature>
<dbReference type="Proteomes" id="UP001317532">
    <property type="component" value="Chromosome"/>
</dbReference>
<dbReference type="PANTHER" id="PTHR30295">
    <property type="entry name" value="BACTERIOFERRITIN"/>
    <property type="match status" value="1"/>
</dbReference>
<name>A0AAN1XX82_UNVUL</name>
<dbReference type="GO" id="GO:0020037">
    <property type="term" value="F:heme binding"/>
    <property type="evidence" value="ECO:0007669"/>
    <property type="project" value="TreeGrafter"/>
</dbReference>
<dbReference type="RefSeq" id="WP_317994262.1">
    <property type="nucleotide sequence ID" value="NZ_AP025523.1"/>
</dbReference>
<organism evidence="5 6">
    <name type="scientific">Vulcanimicrobium alpinum</name>
    <dbReference type="NCBI Taxonomy" id="3016050"/>
    <lineage>
        <taxon>Bacteria</taxon>
        <taxon>Bacillati</taxon>
        <taxon>Vulcanimicrobiota</taxon>
        <taxon>Vulcanimicrobiia</taxon>
        <taxon>Vulcanimicrobiales</taxon>
        <taxon>Vulcanimicrobiaceae</taxon>
        <taxon>Vulcanimicrobium</taxon>
    </lineage>
</organism>
<dbReference type="GO" id="GO:0008199">
    <property type="term" value="F:ferric iron binding"/>
    <property type="evidence" value="ECO:0007669"/>
    <property type="project" value="InterPro"/>
</dbReference>
<feature type="binding site" evidence="3">
    <location>
        <position position="169"/>
    </location>
    <ligand>
        <name>Fe cation</name>
        <dbReference type="ChEBI" id="CHEBI:24875"/>
    </ligand>
</feature>
<feature type="binding site" evidence="3">
    <location>
        <position position="89"/>
    </location>
    <ligand>
        <name>Fe cation</name>
        <dbReference type="ChEBI" id="CHEBI:24875"/>
    </ligand>
</feature>
<dbReference type="InterPro" id="IPR008331">
    <property type="entry name" value="Ferritin_DPS_dom"/>
</dbReference>
<evidence type="ECO:0000313" key="5">
    <source>
        <dbReference type="EMBL" id="BDE06610.1"/>
    </source>
</evidence>
<dbReference type="SUPFAM" id="SSF47240">
    <property type="entry name" value="Ferritin-like"/>
    <property type="match status" value="1"/>
</dbReference>
<keyword evidence="1" id="KW-0409">Iron storage</keyword>
<evidence type="ECO:0000256" key="3">
    <source>
        <dbReference type="PIRSR" id="PIRSR018063-50"/>
    </source>
</evidence>
<evidence type="ECO:0000313" key="6">
    <source>
        <dbReference type="Proteomes" id="UP001317532"/>
    </source>
</evidence>
<dbReference type="InterPro" id="IPR009078">
    <property type="entry name" value="Ferritin-like_SF"/>
</dbReference>
<dbReference type="GO" id="GO:0005829">
    <property type="term" value="C:cytosol"/>
    <property type="evidence" value="ECO:0007669"/>
    <property type="project" value="TreeGrafter"/>
</dbReference>
<keyword evidence="2 3" id="KW-0408">Iron</keyword>
<sequence length="192" mass="21379">MSTTTKNHQPFLSDITTLRQRAREQIEKGAVTQDYGLDPKVSIDLLQGALATEIVCVLRYTMHSIAATGIASEGPKDEFAQHASEEREHMEMIADRINQLGGTPNFDPDGLAMRSASQYGASDLNLVGMIKENLIAERIAIEHYRELIGFFGDKDSTTRTMLEKILATEEEHANDMHDLLVAHEGRPMLPRS</sequence>
<dbReference type="GO" id="GO:0006879">
    <property type="term" value="P:intracellular iron ion homeostasis"/>
    <property type="evidence" value="ECO:0007669"/>
    <property type="project" value="UniProtKB-KW"/>
</dbReference>
<evidence type="ECO:0000256" key="2">
    <source>
        <dbReference type="ARBA" id="ARBA00023004"/>
    </source>
</evidence>
<protein>
    <submittedName>
        <fullName evidence="5">Bacterioferritin</fullName>
    </submittedName>
</protein>
<dbReference type="PANTHER" id="PTHR30295:SF1">
    <property type="entry name" value="DNA PROTECTION DURING STARVATION PROTEIN"/>
    <property type="match status" value="1"/>
</dbReference>
<proteinExistence type="predicted"/>
<dbReference type="Pfam" id="PF00210">
    <property type="entry name" value="Ferritin"/>
    <property type="match status" value="1"/>
</dbReference>
<gene>
    <name evidence="5" type="ORF">WPS_18860</name>
</gene>
<accession>A0AAN1XX82</accession>
<dbReference type="AlphaFoldDB" id="A0AAN1XX82"/>
<dbReference type="EMBL" id="AP025523">
    <property type="protein sequence ID" value="BDE06610.1"/>
    <property type="molecule type" value="Genomic_DNA"/>
</dbReference>
<dbReference type="InterPro" id="IPR014490">
    <property type="entry name" value="Dps-like"/>
</dbReference>
<feature type="binding site" evidence="3">
    <location>
        <position position="172"/>
    </location>
    <ligand>
        <name>Fe cation</name>
        <dbReference type="ChEBI" id="CHEBI:24875"/>
    </ligand>
</feature>
<dbReference type="Gene3D" id="1.20.1260.10">
    <property type="match status" value="1"/>
</dbReference>
<dbReference type="GO" id="GO:0004322">
    <property type="term" value="F:ferroxidase activity"/>
    <property type="evidence" value="ECO:0007669"/>
    <property type="project" value="TreeGrafter"/>
</dbReference>
<dbReference type="InterPro" id="IPR012347">
    <property type="entry name" value="Ferritin-like"/>
</dbReference>
<keyword evidence="3" id="KW-0479">Metal-binding</keyword>
<evidence type="ECO:0000256" key="1">
    <source>
        <dbReference type="ARBA" id="ARBA00022434"/>
    </source>
</evidence>
<feature type="domain" description="Ferritin/DPS" evidence="4">
    <location>
        <begin position="43"/>
        <end position="180"/>
    </location>
</feature>
<reference evidence="5 6" key="1">
    <citation type="journal article" date="2022" name="ISME Commun">
        <title>Vulcanimicrobium alpinus gen. nov. sp. nov., the first cultivated representative of the candidate phylum 'Eremiobacterota', is a metabolically versatile aerobic anoxygenic phototroph.</title>
        <authorList>
            <person name="Yabe S."/>
            <person name="Muto K."/>
            <person name="Abe K."/>
            <person name="Yokota A."/>
            <person name="Staudigel H."/>
            <person name="Tebo B.M."/>
        </authorList>
    </citation>
    <scope>NUCLEOTIDE SEQUENCE [LARGE SCALE GENOMIC DNA]</scope>
    <source>
        <strain evidence="5 6">WC8-2</strain>
    </source>
</reference>